<evidence type="ECO:0000313" key="4">
    <source>
        <dbReference type="Proteomes" id="UP000193804"/>
    </source>
</evidence>
<organism evidence="3 4">
    <name type="scientific">Marivirga sericea</name>
    <dbReference type="NCBI Taxonomy" id="1028"/>
    <lineage>
        <taxon>Bacteria</taxon>
        <taxon>Pseudomonadati</taxon>
        <taxon>Bacteroidota</taxon>
        <taxon>Cytophagia</taxon>
        <taxon>Cytophagales</taxon>
        <taxon>Marivirgaceae</taxon>
        <taxon>Marivirga</taxon>
    </lineage>
</organism>
<keyword evidence="1" id="KW-0732">Signal</keyword>
<feature type="domain" description="FAS1" evidence="2">
    <location>
        <begin position="180"/>
        <end position="336"/>
    </location>
</feature>
<dbReference type="InterPro" id="IPR050904">
    <property type="entry name" value="Adhesion/Biosynth-related"/>
</dbReference>
<keyword evidence="4" id="KW-1185">Reference proteome</keyword>
<dbReference type="OrthoDB" id="1119934at2"/>
<dbReference type="PROSITE" id="PS50213">
    <property type="entry name" value="FAS1"/>
    <property type="match status" value="4"/>
</dbReference>
<feature type="domain" description="FAS1" evidence="2">
    <location>
        <begin position="341"/>
        <end position="485"/>
    </location>
</feature>
<dbReference type="PANTHER" id="PTHR10900">
    <property type="entry name" value="PERIOSTIN-RELATED"/>
    <property type="match status" value="1"/>
</dbReference>
<dbReference type="STRING" id="1028.SAMN05661096_02508"/>
<dbReference type="Pfam" id="PF02469">
    <property type="entry name" value="Fasciclin"/>
    <property type="match status" value="4"/>
</dbReference>
<evidence type="ECO:0000259" key="2">
    <source>
        <dbReference type="PROSITE" id="PS50213"/>
    </source>
</evidence>
<sequence length="636" mass="65251">MKNLWRLLLLIPLTFIAIACDDEMDDDEMEPLPTLVEAAEEAGLTTLLDAVGAVDGLDQTLLGANEITVFAPTNAAFSDALAAFNAADLNELVEALGGVENLETVLGYHVVPAIAFSDDLADGAQTFNTLGGQSLTVTLSDGNVTVTDATDNTVNVVTADVAIENGVVHVIDGVLLLELEDDEDEEEEEEEELPNLVDAATEAGLTTILDAVGAVDGLADNLLAAEAITVFAPTNDAFGAALEAYNAADLNELVEALGGVENLETVLGFHVVPAVAFAGDLAEGEQTFTTLAEQDLTVTSSSEGVTVTDAAGNTFNVVTADVAIENGVVHVIDGVLLPELPLPNLVDAATDAGLTTLLDAVGAVDGLADQLLAAEAITVFAPSNDAFADALEAYGVSTLGQLVTELGGVENLETVLGFHVVPAVAFAEDLAEGDQTFTTLAEQDLTVNRTGADVTVTDAAGTTYNVVTADVAIENGVVHVIDGVLLPEITLPTVVEAATDAGLTTLIDALVAAELDDDVANAEAVTVFAPTNDAFADLLAAQEVTDLDGLIAKLGAEAVADVLTFHVVPAVAFSHDLEDGDTFTTLQGEDLTVNITEAGGVTVTDVNDNTFNVTTADVAIANGVVHVIEGVLLPTL</sequence>
<dbReference type="AlphaFoldDB" id="A0A1X7KBG2"/>
<feature type="domain" description="FAS1" evidence="2">
    <location>
        <begin position="31"/>
        <end position="175"/>
    </location>
</feature>
<dbReference type="EMBL" id="FXAW01000005">
    <property type="protein sequence ID" value="SMG38127.1"/>
    <property type="molecule type" value="Genomic_DNA"/>
</dbReference>
<dbReference type="FunFam" id="2.30.180.10:FF:000032">
    <property type="entry name" value="Fasciclin domain-containing protein, putative"/>
    <property type="match status" value="1"/>
</dbReference>
<proteinExistence type="predicted"/>
<dbReference type="PANTHER" id="PTHR10900:SF77">
    <property type="entry name" value="FI19380P1"/>
    <property type="match status" value="1"/>
</dbReference>
<gene>
    <name evidence="3" type="ORF">SAMN05661096_02508</name>
</gene>
<feature type="domain" description="FAS1" evidence="2">
    <location>
        <begin position="490"/>
        <end position="632"/>
    </location>
</feature>
<dbReference type="InterPro" id="IPR036378">
    <property type="entry name" value="FAS1_dom_sf"/>
</dbReference>
<dbReference type="Proteomes" id="UP000193804">
    <property type="component" value="Unassembled WGS sequence"/>
</dbReference>
<accession>A0A1X7KBG2</accession>
<dbReference type="InterPro" id="IPR000782">
    <property type="entry name" value="FAS1_domain"/>
</dbReference>
<name>A0A1X7KBG2_9BACT</name>
<feature type="signal peptide" evidence="1">
    <location>
        <begin position="1"/>
        <end position="19"/>
    </location>
</feature>
<dbReference type="RefSeq" id="WP_085517676.1">
    <property type="nucleotide sequence ID" value="NZ_FXAW01000005.1"/>
</dbReference>
<reference evidence="4" key="1">
    <citation type="submission" date="2017-04" db="EMBL/GenBank/DDBJ databases">
        <authorList>
            <person name="Varghese N."/>
            <person name="Submissions S."/>
        </authorList>
    </citation>
    <scope>NUCLEOTIDE SEQUENCE [LARGE SCALE GENOMIC DNA]</scope>
    <source>
        <strain evidence="4">DSM 4125</strain>
    </source>
</reference>
<dbReference type="PROSITE" id="PS51257">
    <property type="entry name" value="PROKAR_LIPOPROTEIN"/>
    <property type="match status" value="1"/>
</dbReference>
<evidence type="ECO:0000313" key="3">
    <source>
        <dbReference type="EMBL" id="SMG38127.1"/>
    </source>
</evidence>
<protein>
    <submittedName>
        <fullName evidence="3">Uncaracterized surface protein containing fasciclin (FAS1) repeats</fullName>
    </submittedName>
</protein>
<dbReference type="SMART" id="SM00554">
    <property type="entry name" value="FAS1"/>
    <property type="match status" value="4"/>
</dbReference>
<dbReference type="Gene3D" id="2.30.180.10">
    <property type="entry name" value="FAS1 domain"/>
    <property type="match status" value="4"/>
</dbReference>
<dbReference type="SUPFAM" id="SSF82153">
    <property type="entry name" value="FAS1 domain"/>
    <property type="match status" value="4"/>
</dbReference>
<feature type="chain" id="PRO_5013321834" evidence="1">
    <location>
        <begin position="20"/>
        <end position="636"/>
    </location>
</feature>
<dbReference type="GO" id="GO:0005615">
    <property type="term" value="C:extracellular space"/>
    <property type="evidence" value="ECO:0007669"/>
    <property type="project" value="TreeGrafter"/>
</dbReference>
<evidence type="ECO:0000256" key="1">
    <source>
        <dbReference type="SAM" id="SignalP"/>
    </source>
</evidence>